<dbReference type="RefSeq" id="WP_379231315.1">
    <property type="nucleotide sequence ID" value="NZ_JBHSTE010000001.1"/>
</dbReference>
<dbReference type="PANTHER" id="PTHR39175:SF1">
    <property type="entry name" value="FAMILY PROTEIN, PUTATIVE (AFU_ORTHOLOGUE AFUA_3G15060)-RELATED"/>
    <property type="match status" value="1"/>
</dbReference>
<dbReference type="PANTHER" id="PTHR39175">
    <property type="entry name" value="FAMILY PROTEIN, PUTATIVE (AFU_ORTHOLOGUE AFUA_3G15060)-RELATED"/>
    <property type="match status" value="1"/>
</dbReference>
<dbReference type="Pfam" id="PF00903">
    <property type="entry name" value="Glyoxalase"/>
    <property type="match status" value="1"/>
</dbReference>
<protein>
    <submittedName>
        <fullName evidence="2">VOC family protein</fullName>
    </submittedName>
</protein>
<feature type="domain" description="VOC" evidence="1">
    <location>
        <begin position="9"/>
        <end position="125"/>
    </location>
</feature>
<dbReference type="InterPro" id="IPR037523">
    <property type="entry name" value="VOC_core"/>
</dbReference>
<keyword evidence="3" id="KW-1185">Reference proteome</keyword>
<dbReference type="Gene3D" id="3.10.180.10">
    <property type="entry name" value="2,3-Dihydroxybiphenyl 1,2-Dioxygenase, domain 1"/>
    <property type="match status" value="1"/>
</dbReference>
<dbReference type="EMBL" id="JBHSTE010000001">
    <property type="protein sequence ID" value="MFC6331754.1"/>
    <property type="molecule type" value="Genomic_DNA"/>
</dbReference>
<proteinExistence type="predicted"/>
<comment type="caution">
    <text evidence="2">The sequence shown here is derived from an EMBL/GenBank/DDBJ whole genome shotgun (WGS) entry which is preliminary data.</text>
</comment>
<dbReference type="InterPro" id="IPR029068">
    <property type="entry name" value="Glyas_Bleomycin-R_OHBP_Dase"/>
</dbReference>
<accession>A0ABW1UZ57</accession>
<evidence type="ECO:0000259" key="1">
    <source>
        <dbReference type="PROSITE" id="PS51819"/>
    </source>
</evidence>
<dbReference type="InterPro" id="IPR004360">
    <property type="entry name" value="Glyas_Fos-R_dOase_dom"/>
</dbReference>
<dbReference type="PROSITE" id="PS51819">
    <property type="entry name" value="VOC"/>
    <property type="match status" value="1"/>
</dbReference>
<evidence type="ECO:0000313" key="2">
    <source>
        <dbReference type="EMBL" id="MFC6331754.1"/>
    </source>
</evidence>
<dbReference type="SUPFAM" id="SSF54593">
    <property type="entry name" value="Glyoxalase/Bleomycin resistance protein/Dihydroxybiphenyl dioxygenase"/>
    <property type="match status" value="1"/>
</dbReference>
<reference evidence="3" key="1">
    <citation type="journal article" date="2019" name="Int. J. Syst. Evol. Microbiol.">
        <title>The Global Catalogue of Microorganisms (GCM) 10K type strain sequencing project: providing services to taxonomists for standard genome sequencing and annotation.</title>
        <authorList>
            <consortium name="The Broad Institute Genomics Platform"/>
            <consortium name="The Broad Institute Genome Sequencing Center for Infectious Disease"/>
            <person name="Wu L."/>
            <person name="Ma J."/>
        </authorList>
    </citation>
    <scope>NUCLEOTIDE SEQUENCE [LARGE SCALE GENOMIC DNA]</scope>
    <source>
        <strain evidence="3">PCU 280</strain>
    </source>
</reference>
<gene>
    <name evidence="2" type="ORF">ACFP56_03900</name>
</gene>
<evidence type="ECO:0000313" key="3">
    <source>
        <dbReference type="Proteomes" id="UP001596233"/>
    </source>
</evidence>
<name>A0ABW1UZ57_9BACL</name>
<dbReference type="Proteomes" id="UP001596233">
    <property type="component" value="Unassembled WGS sequence"/>
</dbReference>
<sequence length="125" mass="14182">MSEGFKFEGIDHVQLAAPAGCEEKARLFYGDLLGFRELEKPLALQKRGGVWFQCGEQQVHIGIQPDFVPAVKAHPGFQVIGLEQLRSHLLHHQQTIMDDSDRVGEGVSRFFINDPFGNRLEFLEY</sequence>
<organism evidence="2 3">
    <name type="scientific">Paenibacillus septentrionalis</name>
    <dbReference type="NCBI Taxonomy" id="429342"/>
    <lineage>
        <taxon>Bacteria</taxon>
        <taxon>Bacillati</taxon>
        <taxon>Bacillota</taxon>
        <taxon>Bacilli</taxon>
        <taxon>Bacillales</taxon>
        <taxon>Paenibacillaceae</taxon>
        <taxon>Paenibacillus</taxon>
    </lineage>
</organism>